<evidence type="ECO:0000313" key="8">
    <source>
        <dbReference type="EMBL" id="CAG8541547.1"/>
    </source>
</evidence>
<organism evidence="8 9">
    <name type="scientific">Ambispora gerdemannii</name>
    <dbReference type="NCBI Taxonomy" id="144530"/>
    <lineage>
        <taxon>Eukaryota</taxon>
        <taxon>Fungi</taxon>
        <taxon>Fungi incertae sedis</taxon>
        <taxon>Mucoromycota</taxon>
        <taxon>Glomeromycotina</taxon>
        <taxon>Glomeromycetes</taxon>
        <taxon>Archaeosporales</taxon>
        <taxon>Ambisporaceae</taxon>
        <taxon>Ambispora</taxon>
    </lineage>
</organism>
<keyword evidence="9" id="KW-1185">Reference proteome</keyword>
<dbReference type="GO" id="GO:0005506">
    <property type="term" value="F:iron ion binding"/>
    <property type="evidence" value="ECO:0007669"/>
    <property type="project" value="InterPro"/>
</dbReference>
<proteinExistence type="inferred from homology"/>
<gene>
    <name evidence="8" type="ORF">AGERDE_LOCUS6210</name>
</gene>
<evidence type="ECO:0000256" key="4">
    <source>
        <dbReference type="ARBA" id="ARBA00022723"/>
    </source>
</evidence>
<comment type="cofactor">
    <cofactor evidence="1 7">
        <name>heme</name>
        <dbReference type="ChEBI" id="CHEBI:30413"/>
    </cofactor>
</comment>
<dbReference type="InterPro" id="IPR036396">
    <property type="entry name" value="Cyt_P450_sf"/>
</dbReference>
<dbReference type="Pfam" id="PF00067">
    <property type="entry name" value="p450"/>
    <property type="match status" value="1"/>
</dbReference>
<dbReference type="GO" id="GO:0016705">
    <property type="term" value="F:oxidoreductase activity, acting on paired donors, with incorporation or reduction of molecular oxygen"/>
    <property type="evidence" value="ECO:0007669"/>
    <property type="project" value="InterPro"/>
</dbReference>
<dbReference type="PRINTS" id="PR00465">
    <property type="entry name" value="EP450IV"/>
</dbReference>
<accession>A0A9N9ASH0</accession>
<dbReference type="OrthoDB" id="2789670at2759"/>
<evidence type="ECO:0000256" key="6">
    <source>
        <dbReference type="ARBA" id="ARBA00023004"/>
    </source>
</evidence>
<dbReference type="PANTHER" id="PTHR24302:SF15">
    <property type="entry name" value="FATTY-ACID PEROXYGENASE"/>
    <property type="match status" value="1"/>
</dbReference>
<evidence type="ECO:0000256" key="5">
    <source>
        <dbReference type="ARBA" id="ARBA00023002"/>
    </source>
</evidence>
<comment type="caution">
    <text evidence="8">The sequence shown here is derived from an EMBL/GenBank/DDBJ whole genome shotgun (WGS) entry which is preliminary data.</text>
</comment>
<dbReference type="InterPro" id="IPR002403">
    <property type="entry name" value="Cyt_P450_E_grp-IV"/>
</dbReference>
<evidence type="ECO:0000256" key="2">
    <source>
        <dbReference type="ARBA" id="ARBA00010617"/>
    </source>
</evidence>
<dbReference type="SUPFAM" id="SSF48264">
    <property type="entry name" value="Cytochrome P450"/>
    <property type="match status" value="1"/>
</dbReference>
<sequence length="443" mass="50720">MSDPPQSKFNYPLIGDSWKFIASPSLWSRGLAEQCDVVRADIRGLNGMKYTTVYHLCGNEALQVFYDEENVVRGLFHSPPDSYMFGDWLDVTPKMNRTSHQERKAILLQATHSAENVNRFLNTVGSLTDEFIESLKSKILPIGLPTIILFNFHIRKFCAQGLEDARWIFNFSRKRLLEHQKFHGQYNDTMQLLINATPRLKDDEIITEINHLFYAISGISSIVSGAIILLCKNKNTEVFSKTMQEIASNLDFLQSYDHKSNLTGNFVRKNFPYLENVIKETIRIYPIEPLKFGTVIREMIVRGFIIPKGSVVAAGLWANGFNKERYPDPDSFRPERYEQEIKDTENGFDWTPFGGGNLTQSHRCTGQVAVLSNCIYLLARLLSAFDFTLINPDQSLDYSKWVSRPKDELPVKIQLKTITGDQDSMPNESTKTLKNRLKMLFSS</sequence>
<comment type="similarity">
    <text evidence="2">Belongs to the cytochrome P450 family.</text>
</comment>
<feature type="binding site" description="axial binding residue" evidence="7">
    <location>
        <position position="364"/>
    </location>
    <ligand>
        <name>heme</name>
        <dbReference type="ChEBI" id="CHEBI:30413"/>
    </ligand>
    <ligandPart>
        <name>Fe</name>
        <dbReference type="ChEBI" id="CHEBI:18248"/>
    </ligandPart>
</feature>
<dbReference type="InterPro" id="IPR001128">
    <property type="entry name" value="Cyt_P450"/>
</dbReference>
<dbReference type="Gene3D" id="1.10.630.10">
    <property type="entry name" value="Cytochrome P450"/>
    <property type="match status" value="1"/>
</dbReference>
<keyword evidence="4 7" id="KW-0479">Metal-binding</keyword>
<dbReference type="CDD" id="cd00302">
    <property type="entry name" value="cytochrome_P450"/>
    <property type="match status" value="1"/>
</dbReference>
<keyword evidence="5" id="KW-0560">Oxidoreductase</keyword>
<dbReference type="Proteomes" id="UP000789831">
    <property type="component" value="Unassembled WGS sequence"/>
</dbReference>
<evidence type="ECO:0000256" key="1">
    <source>
        <dbReference type="ARBA" id="ARBA00001971"/>
    </source>
</evidence>
<keyword evidence="3 7" id="KW-0349">Heme</keyword>
<dbReference type="PANTHER" id="PTHR24302">
    <property type="entry name" value="CYTOCHROME P450 FAMILY 3"/>
    <property type="match status" value="1"/>
</dbReference>
<protein>
    <submittedName>
        <fullName evidence="8">10366_t:CDS:1</fullName>
    </submittedName>
</protein>
<evidence type="ECO:0000256" key="7">
    <source>
        <dbReference type="PIRSR" id="PIRSR602403-1"/>
    </source>
</evidence>
<dbReference type="InterPro" id="IPR050705">
    <property type="entry name" value="Cytochrome_P450_3A"/>
</dbReference>
<dbReference type="GO" id="GO:0008395">
    <property type="term" value="F:steroid hydroxylase activity"/>
    <property type="evidence" value="ECO:0007669"/>
    <property type="project" value="TreeGrafter"/>
</dbReference>
<name>A0A9N9ASH0_9GLOM</name>
<evidence type="ECO:0000256" key="3">
    <source>
        <dbReference type="ARBA" id="ARBA00022617"/>
    </source>
</evidence>
<dbReference type="EMBL" id="CAJVPL010000936">
    <property type="protein sequence ID" value="CAG8541547.1"/>
    <property type="molecule type" value="Genomic_DNA"/>
</dbReference>
<dbReference type="AlphaFoldDB" id="A0A9N9ASH0"/>
<evidence type="ECO:0000313" key="9">
    <source>
        <dbReference type="Proteomes" id="UP000789831"/>
    </source>
</evidence>
<reference evidence="8" key="1">
    <citation type="submission" date="2021-06" db="EMBL/GenBank/DDBJ databases">
        <authorList>
            <person name="Kallberg Y."/>
            <person name="Tangrot J."/>
            <person name="Rosling A."/>
        </authorList>
    </citation>
    <scope>NUCLEOTIDE SEQUENCE</scope>
    <source>
        <strain evidence="8">MT106</strain>
    </source>
</reference>
<keyword evidence="6 7" id="KW-0408">Iron</keyword>
<dbReference type="GO" id="GO:0020037">
    <property type="term" value="F:heme binding"/>
    <property type="evidence" value="ECO:0007669"/>
    <property type="project" value="InterPro"/>
</dbReference>